<feature type="region of interest" description="Disordered" evidence="1">
    <location>
        <begin position="95"/>
        <end position="115"/>
    </location>
</feature>
<dbReference type="EMBL" id="JACXVP010000003">
    <property type="protein sequence ID" value="KAG5618846.1"/>
    <property type="molecule type" value="Genomic_DNA"/>
</dbReference>
<organism evidence="2 3">
    <name type="scientific">Solanum commersonii</name>
    <name type="common">Commerson's wild potato</name>
    <name type="synonym">Commerson's nightshade</name>
    <dbReference type="NCBI Taxonomy" id="4109"/>
    <lineage>
        <taxon>Eukaryota</taxon>
        <taxon>Viridiplantae</taxon>
        <taxon>Streptophyta</taxon>
        <taxon>Embryophyta</taxon>
        <taxon>Tracheophyta</taxon>
        <taxon>Spermatophyta</taxon>
        <taxon>Magnoliopsida</taxon>
        <taxon>eudicotyledons</taxon>
        <taxon>Gunneridae</taxon>
        <taxon>Pentapetalae</taxon>
        <taxon>asterids</taxon>
        <taxon>lamiids</taxon>
        <taxon>Solanales</taxon>
        <taxon>Solanaceae</taxon>
        <taxon>Solanoideae</taxon>
        <taxon>Solaneae</taxon>
        <taxon>Solanum</taxon>
    </lineage>
</organism>
<reference evidence="2 3" key="1">
    <citation type="submission" date="2020-09" db="EMBL/GenBank/DDBJ databases">
        <title>De no assembly of potato wild relative species, Solanum commersonii.</title>
        <authorList>
            <person name="Cho K."/>
        </authorList>
    </citation>
    <scope>NUCLEOTIDE SEQUENCE [LARGE SCALE GENOMIC DNA]</scope>
    <source>
        <strain evidence="2">LZ3.2</strain>
        <tissue evidence="2">Leaf</tissue>
    </source>
</reference>
<name>A0A9J6A2K8_SOLCO</name>
<accession>A0A9J6A2K8</accession>
<dbReference type="AlphaFoldDB" id="A0A9J6A2K8"/>
<comment type="caution">
    <text evidence="2">The sequence shown here is derived from an EMBL/GenBank/DDBJ whole genome shotgun (WGS) entry which is preliminary data.</text>
</comment>
<gene>
    <name evidence="2" type="ORF">H5410_018670</name>
</gene>
<dbReference type="Proteomes" id="UP000824120">
    <property type="component" value="Chromosome 3"/>
</dbReference>
<keyword evidence="3" id="KW-1185">Reference proteome</keyword>
<protein>
    <submittedName>
        <fullName evidence="2">Uncharacterized protein</fullName>
    </submittedName>
</protein>
<feature type="region of interest" description="Disordered" evidence="1">
    <location>
        <begin position="28"/>
        <end position="62"/>
    </location>
</feature>
<sequence length="115" mass="12690">MYWQLPEEDHHAQRNHLYLPIAGKPLNSSMNTELSASGKQSSMSSDPRRDQSLSFGEKGSDSSVTLEFDTFVTSGLPTMGWKSFCENDSMSFSRVSENPQPLPFGCAQGNPAPMQ</sequence>
<evidence type="ECO:0000313" key="3">
    <source>
        <dbReference type="Proteomes" id="UP000824120"/>
    </source>
</evidence>
<evidence type="ECO:0000313" key="2">
    <source>
        <dbReference type="EMBL" id="KAG5618846.1"/>
    </source>
</evidence>
<feature type="compositionally biased region" description="Polar residues" evidence="1">
    <location>
        <begin position="28"/>
        <end position="45"/>
    </location>
</feature>
<evidence type="ECO:0000256" key="1">
    <source>
        <dbReference type="SAM" id="MobiDB-lite"/>
    </source>
</evidence>
<proteinExistence type="predicted"/>